<feature type="region of interest" description="Disordered" evidence="1">
    <location>
        <begin position="1"/>
        <end position="105"/>
    </location>
</feature>
<evidence type="ECO:0000259" key="2">
    <source>
        <dbReference type="PROSITE" id="PS50076"/>
    </source>
</evidence>
<protein>
    <recommendedName>
        <fullName evidence="2">J domain-containing protein</fullName>
    </recommendedName>
</protein>
<organism evidence="3 4">
    <name type="scientific">Verticillium dahliae (strain VdLs.17 / ATCC MYA-4575 / FGSC 10137)</name>
    <name type="common">Verticillium wilt</name>
    <dbReference type="NCBI Taxonomy" id="498257"/>
    <lineage>
        <taxon>Eukaryota</taxon>
        <taxon>Fungi</taxon>
        <taxon>Dikarya</taxon>
        <taxon>Ascomycota</taxon>
        <taxon>Pezizomycotina</taxon>
        <taxon>Sordariomycetes</taxon>
        <taxon>Hypocreomycetidae</taxon>
        <taxon>Glomerellales</taxon>
        <taxon>Plectosphaerellaceae</taxon>
        <taxon>Verticillium</taxon>
    </lineage>
</organism>
<dbReference type="GeneID" id="20710677"/>
<keyword evidence="4" id="KW-1185">Reference proteome</keyword>
<feature type="region of interest" description="Disordered" evidence="1">
    <location>
        <begin position="675"/>
        <end position="717"/>
    </location>
</feature>
<dbReference type="SUPFAM" id="SSF46565">
    <property type="entry name" value="Chaperone J-domain"/>
    <property type="match status" value="1"/>
</dbReference>
<dbReference type="PANTHER" id="PTHR43096">
    <property type="entry name" value="DNAJ HOMOLOG 1, MITOCHONDRIAL-RELATED"/>
    <property type="match status" value="1"/>
</dbReference>
<dbReference type="PANTHER" id="PTHR43096:SF58">
    <property type="entry name" value="CHAPERONE DNAJ-DOMAIN SUPERFAMILY PROTEIN"/>
    <property type="match status" value="1"/>
</dbReference>
<sequence length="728" mass="81605">MASKNTDNKRKNMSDDRKVVYPDLTGFKTLIQSRADGSSYSPRGHGASELAVAANYHPPNAMSESGSDRAAVTNYHPPNAKSESGSDMGPESPAMGSPDPRPLKEKKKEIKDYLWKLPESPVEETPDPRLSEEKRQAINGFLWNLNENPSHYSILGLPDYADATKLAKALRSQHLKFHPDKNGFPGAKKCYNRVVESYKVLDDSKKKARYDKILQEIAKSDYQGAPNMSKKPHFEEAFHQSAWGREDEDDVGLNKHKDETDSESEAEELSKEATFPHVPSPDTTITDILDQMNSDVLTWFTSSNVDDWKQADFRIKNANKSIEQINKASRMPKSMYTFKGNDLASVLSDFRNMKRSLREKKTAHVAEGLGHAILLNFDAVRKRPENQWPVKWTELIREAVASVHAKKGYPYNGPRQIALKPQAKSGFPGLRESKPDFIPVEPEDTLMPDAPAASSQNYTQQVGFSGFSLSESYPKPGYTLDNRRILGFRGWEAADVREVALDSKPFDLSSARFARMQFIVEGFNGKSIELLSGTEAGQLVKKAHFSQHLSQQGFVPSSMKQVQGSIQRPKSILKYACYDATSTTIPDGVALVEAERGPPFLISLVVMRAICNKERVDAALRRYLETHRRLPSLSHSENRRLTYRPRQPEALRRIGYRNHIDDFIADDPGLLTNSDVSSSDDGAFSSDDEGMGWLVHRPNRGREARRTGGSDDRKIHGLIGSMGRHLKI</sequence>
<reference evidence="3 4" key="1">
    <citation type="submission" date="2008-03" db="EMBL/GenBank/DDBJ databases">
        <title>The Genome Sequence of Verticillium dahliae VdLs.17.</title>
        <authorList>
            <consortium name="The Broad Institute Genome Sequencing Platform"/>
            <person name="Ma L.-J.J."/>
            <person name="Klosterman S.J."/>
            <person name="Subbarao K."/>
            <person name="Dobinson K."/>
            <person name="Veronese P."/>
            <person name="Kang S."/>
            <person name="Gold S.E."/>
            <person name="Young S."/>
            <person name="Jaffe D."/>
            <person name="Gnerre S."/>
            <person name="Berlin A."/>
            <person name="Heiman D."/>
            <person name="Hepburn T."/>
            <person name="Sykes S."/>
            <person name="Alvarado L."/>
            <person name="Kodira C.D."/>
            <person name="Lander E."/>
            <person name="Galagan J."/>
            <person name="Nusbaum C."/>
            <person name="Birren B."/>
        </authorList>
    </citation>
    <scope>NUCLEOTIDE SEQUENCE [LARGE SCALE GENOMIC DNA]</scope>
    <source>
        <strain evidence="4">VdLs.17 / ATCC MYA-4575 / FGSC 10137</strain>
    </source>
</reference>
<dbReference type="eggNOG" id="ENOG502T9EF">
    <property type="taxonomic scope" value="Eukaryota"/>
</dbReference>
<dbReference type="Proteomes" id="UP000001611">
    <property type="component" value="Chromosome 4"/>
</dbReference>
<dbReference type="HOGENOM" id="CLU_380447_0_0_1"/>
<dbReference type="Gene3D" id="1.10.287.110">
    <property type="entry name" value="DnaJ domain"/>
    <property type="match status" value="1"/>
</dbReference>
<dbReference type="InParanoid" id="G2XFU0"/>
<dbReference type="Pfam" id="PF00226">
    <property type="entry name" value="DnaJ"/>
    <property type="match status" value="1"/>
</dbReference>
<dbReference type="RefSeq" id="XP_009653811.1">
    <property type="nucleotide sequence ID" value="XM_009655516.1"/>
</dbReference>
<proteinExistence type="predicted"/>
<dbReference type="CDD" id="cd06257">
    <property type="entry name" value="DnaJ"/>
    <property type="match status" value="1"/>
</dbReference>
<dbReference type="InterPro" id="IPR001623">
    <property type="entry name" value="DnaJ_domain"/>
</dbReference>
<dbReference type="STRING" id="498257.G2XFU0"/>
<evidence type="ECO:0000313" key="3">
    <source>
        <dbReference type="EMBL" id="EGY18688.1"/>
    </source>
</evidence>
<feature type="compositionally biased region" description="Low complexity" evidence="1">
    <location>
        <begin position="675"/>
        <end position="685"/>
    </location>
</feature>
<dbReference type="EMBL" id="DS572717">
    <property type="protein sequence ID" value="EGY18688.1"/>
    <property type="molecule type" value="Genomic_DNA"/>
</dbReference>
<dbReference type="PRINTS" id="PR00625">
    <property type="entry name" value="JDOMAIN"/>
</dbReference>
<dbReference type="PROSITE" id="PS50076">
    <property type="entry name" value="DNAJ_2"/>
    <property type="match status" value="1"/>
</dbReference>
<dbReference type="GO" id="GO:0005737">
    <property type="term" value="C:cytoplasm"/>
    <property type="evidence" value="ECO:0007669"/>
    <property type="project" value="TreeGrafter"/>
</dbReference>
<dbReference type="SMART" id="SM00271">
    <property type="entry name" value="DnaJ"/>
    <property type="match status" value="1"/>
</dbReference>
<feature type="compositionally biased region" description="Polar residues" evidence="1">
    <location>
        <begin position="30"/>
        <end position="41"/>
    </location>
</feature>
<accession>G2XFU0</accession>
<dbReference type="GO" id="GO:0051082">
    <property type="term" value="F:unfolded protein binding"/>
    <property type="evidence" value="ECO:0007669"/>
    <property type="project" value="TreeGrafter"/>
</dbReference>
<name>G2XFU0_VERDV</name>
<evidence type="ECO:0000256" key="1">
    <source>
        <dbReference type="SAM" id="MobiDB-lite"/>
    </source>
</evidence>
<dbReference type="KEGG" id="vda:VDAG_09214"/>
<dbReference type="OrthoDB" id="10250354at2759"/>
<feature type="region of interest" description="Disordered" evidence="1">
    <location>
        <begin position="244"/>
        <end position="282"/>
    </location>
</feature>
<feature type="compositionally biased region" description="Basic and acidic residues" evidence="1">
    <location>
        <begin position="700"/>
        <end position="715"/>
    </location>
</feature>
<dbReference type="AlphaFoldDB" id="G2XFU0"/>
<feature type="domain" description="J" evidence="2">
    <location>
        <begin position="150"/>
        <end position="214"/>
    </location>
</feature>
<gene>
    <name evidence="3" type="ORF">VDAG_09214</name>
</gene>
<evidence type="ECO:0000313" key="4">
    <source>
        <dbReference type="Proteomes" id="UP000001611"/>
    </source>
</evidence>
<feature type="compositionally biased region" description="Basic and acidic residues" evidence="1">
    <location>
        <begin position="1"/>
        <end position="20"/>
    </location>
</feature>
<dbReference type="GO" id="GO:0042026">
    <property type="term" value="P:protein refolding"/>
    <property type="evidence" value="ECO:0007669"/>
    <property type="project" value="TreeGrafter"/>
</dbReference>
<dbReference type="InterPro" id="IPR036869">
    <property type="entry name" value="J_dom_sf"/>
</dbReference>